<proteinExistence type="predicted"/>
<evidence type="ECO:0000256" key="6">
    <source>
        <dbReference type="ARBA" id="ARBA00023170"/>
    </source>
</evidence>
<dbReference type="InterPro" id="IPR013604">
    <property type="entry name" value="7TM_chemorcpt"/>
</dbReference>
<dbReference type="PANTHER" id="PTHR21421">
    <property type="entry name" value="GUSTATORY RECEPTOR"/>
    <property type="match status" value="1"/>
</dbReference>
<evidence type="ECO:0008006" key="10">
    <source>
        <dbReference type="Google" id="ProtNLM"/>
    </source>
</evidence>
<name>A0AAV6U8B3_9ARAC</name>
<dbReference type="GO" id="GO:0038023">
    <property type="term" value="F:signaling receptor activity"/>
    <property type="evidence" value="ECO:0007669"/>
    <property type="project" value="UniProtKB-ARBA"/>
</dbReference>
<protein>
    <recommendedName>
        <fullName evidence="10">Gustatory receptor</fullName>
    </recommendedName>
</protein>
<dbReference type="EMBL" id="JAFNEN010000548">
    <property type="protein sequence ID" value="KAG8180807.1"/>
    <property type="molecule type" value="Genomic_DNA"/>
</dbReference>
<organism evidence="8 9">
    <name type="scientific">Oedothorax gibbosus</name>
    <dbReference type="NCBI Taxonomy" id="931172"/>
    <lineage>
        <taxon>Eukaryota</taxon>
        <taxon>Metazoa</taxon>
        <taxon>Ecdysozoa</taxon>
        <taxon>Arthropoda</taxon>
        <taxon>Chelicerata</taxon>
        <taxon>Arachnida</taxon>
        <taxon>Araneae</taxon>
        <taxon>Araneomorphae</taxon>
        <taxon>Entelegynae</taxon>
        <taxon>Araneoidea</taxon>
        <taxon>Linyphiidae</taxon>
        <taxon>Erigoninae</taxon>
        <taxon>Oedothorax</taxon>
    </lineage>
</organism>
<evidence type="ECO:0000313" key="9">
    <source>
        <dbReference type="Proteomes" id="UP000827092"/>
    </source>
</evidence>
<keyword evidence="4 7" id="KW-1133">Transmembrane helix</keyword>
<evidence type="ECO:0000256" key="3">
    <source>
        <dbReference type="ARBA" id="ARBA00022692"/>
    </source>
</evidence>
<keyword evidence="2" id="KW-1003">Cell membrane</keyword>
<keyword evidence="6" id="KW-0675">Receptor</keyword>
<evidence type="ECO:0000256" key="7">
    <source>
        <dbReference type="SAM" id="Phobius"/>
    </source>
</evidence>
<dbReference type="AlphaFoldDB" id="A0AAV6U8B3"/>
<dbReference type="GO" id="GO:0050909">
    <property type="term" value="P:sensory perception of taste"/>
    <property type="evidence" value="ECO:0007669"/>
    <property type="project" value="InterPro"/>
</dbReference>
<evidence type="ECO:0000256" key="4">
    <source>
        <dbReference type="ARBA" id="ARBA00022989"/>
    </source>
</evidence>
<keyword evidence="3 7" id="KW-0812">Transmembrane</keyword>
<gene>
    <name evidence="8" type="ORF">JTE90_008592</name>
</gene>
<dbReference type="GO" id="GO:0051606">
    <property type="term" value="P:detection of stimulus"/>
    <property type="evidence" value="ECO:0007669"/>
    <property type="project" value="UniProtKB-ARBA"/>
</dbReference>
<comment type="subcellular location">
    <subcellularLocation>
        <location evidence="1">Cell membrane</location>
        <topology evidence="1">Multi-pass membrane protein</topology>
    </subcellularLocation>
</comment>
<accession>A0AAV6U8B3</accession>
<feature type="transmembrane region" description="Helical" evidence="7">
    <location>
        <begin position="143"/>
        <end position="161"/>
    </location>
</feature>
<evidence type="ECO:0000256" key="2">
    <source>
        <dbReference type="ARBA" id="ARBA00022475"/>
    </source>
</evidence>
<feature type="transmembrane region" description="Helical" evidence="7">
    <location>
        <begin position="207"/>
        <end position="227"/>
    </location>
</feature>
<dbReference type="Pfam" id="PF08395">
    <property type="entry name" value="7tm_7"/>
    <property type="match status" value="1"/>
</dbReference>
<comment type="caution">
    <text evidence="8">The sequence shown here is derived from an EMBL/GenBank/DDBJ whole genome shotgun (WGS) entry which is preliminary data.</text>
</comment>
<dbReference type="PANTHER" id="PTHR21421:SF29">
    <property type="entry name" value="GUSTATORY RECEPTOR 5A FOR TREHALOSE-RELATED"/>
    <property type="match status" value="1"/>
</dbReference>
<sequence length="420" mass="48072">MTRSNRRRIVRVNQVEEANSQKEYKEETLTKDINLLLKILIFAGLVFQPLNSKKQKLSWLAHVFEVVYHIFAVFIIAVNVLFWQRRYSSTTLHFSTTLTLFLAIAVRFAMYLSRKKIPQMARDLIHLYEDVTWNKPHKSIKKTILLSSIIPVLLTTISTVLDNFHLQVMRAKEEHSIQFVINLGTINNENQNWMIYMFLFLGPVKMYFAYGVSVTIFIFCCIIYTIAKRIVLALNDQIRSHDSYGITVTSRTISVYLDFYNRLNKAVADIDEVLSPCVLLLYGLMVSGQFYTLTVLISQDITEQSSLTTAIQNAIVFLLTMVAFLVVTLLASKVNEVAEDVKRSLHNLSNKIAEIERSTINDEGIASSYLILVSILNGSHLSFTGWRMFNINRSFILTTMGVMISYGVIIVQIGRKSGNY</sequence>
<keyword evidence="5 7" id="KW-0472">Membrane</keyword>
<evidence type="ECO:0000256" key="1">
    <source>
        <dbReference type="ARBA" id="ARBA00004651"/>
    </source>
</evidence>
<reference evidence="8 9" key="1">
    <citation type="journal article" date="2022" name="Nat. Ecol. Evol.">
        <title>A masculinizing supergene underlies an exaggerated male reproductive morph in a spider.</title>
        <authorList>
            <person name="Hendrickx F."/>
            <person name="De Corte Z."/>
            <person name="Sonet G."/>
            <person name="Van Belleghem S.M."/>
            <person name="Kostlbacher S."/>
            <person name="Vangestel C."/>
        </authorList>
    </citation>
    <scope>NUCLEOTIDE SEQUENCE [LARGE SCALE GENOMIC DNA]</scope>
    <source>
        <strain evidence="8">W744_W776</strain>
    </source>
</reference>
<dbReference type="Proteomes" id="UP000827092">
    <property type="component" value="Unassembled WGS sequence"/>
</dbReference>
<feature type="transmembrane region" description="Helical" evidence="7">
    <location>
        <begin position="94"/>
        <end position="112"/>
    </location>
</feature>
<feature type="transmembrane region" description="Helical" evidence="7">
    <location>
        <begin position="57"/>
        <end position="82"/>
    </location>
</feature>
<feature type="transmembrane region" description="Helical" evidence="7">
    <location>
        <begin position="279"/>
        <end position="298"/>
    </location>
</feature>
<keyword evidence="9" id="KW-1185">Reference proteome</keyword>
<evidence type="ECO:0000313" key="8">
    <source>
        <dbReference type="EMBL" id="KAG8180807.1"/>
    </source>
</evidence>
<evidence type="ECO:0000256" key="5">
    <source>
        <dbReference type="ARBA" id="ARBA00023136"/>
    </source>
</evidence>
<dbReference type="GO" id="GO:0005886">
    <property type="term" value="C:plasma membrane"/>
    <property type="evidence" value="ECO:0007669"/>
    <property type="project" value="UniProtKB-SubCell"/>
</dbReference>
<feature type="transmembrane region" description="Helical" evidence="7">
    <location>
        <begin position="310"/>
        <end position="332"/>
    </location>
</feature>
<feature type="transmembrane region" description="Helical" evidence="7">
    <location>
        <begin position="395"/>
        <end position="414"/>
    </location>
</feature>